<organism evidence="1 2">
    <name type="scientific">Candidatus Methanogaster sp</name>
    <dbReference type="NCBI Taxonomy" id="3386292"/>
    <lineage>
        <taxon>Archaea</taxon>
        <taxon>Methanobacteriati</taxon>
        <taxon>Methanobacteriota</taxon>
        <taxon>Stenosarchaea group</taxon>
        <taxon>Methanomicrobia</taxon>
        <taxon>Methanosarcinales</taxon>
        <taxon>ANME-2 cluster</taxon>
        <taxon>Candidatus Methanogasteraceae</taxon>
        <taxon>Candidatus Methanogaster</taxon>
    </lineage>
</organism>
<protein>
    <submittedName>
        <fullName evidence="1">Uncharacterized protein</fullName>
    </submittedName>
</protein>
<name>A0AC61L7E1_9EURY</name>
<dbReference type="EMBL" id="PQXF01000001">
    <property type="protein sequence ID" value="PXF62211.1"/>
    <property type="molecule type" value="Genomic_DNA"/>
</dbReference>
<evidence type="ECO:0000313" key="2">
    <source>
        <dbReference type="Proteomes" id="UP000248329"/>
    </source>
</evidence>
<evidence type="ECO:0000313" key="1">
    <source>
        <dbReference type="EMBL" id="PXF62211.1"/>
    </source>
</evidence>
<comment type="caution">
    <text evidence="1">The sequence shown here is derived from an EMBL/GenBank/DDBJ whole genome shotgun (WGS) entry which is preliminary data.</text>
</comment>
<gene>
    <name evidence="1" type="ORF">C4B59_00140</name>
</gene>
<reference evidence="1" key="1">
    <citation type="submission" date="2018-01" db="EMBL/GenBank/DDBJ databases">
        <authorList>
            <person name="Krukenberg V."/>
        </authorList>
    </citation>
    <scope>NUCLEOTIDE SEQUENCE</scope>
    <source>
        <strain evidence="1">E20ANME2</strain>
    </source>
</reference>
<dbReference type="Proteomes" id="UP000248329">
    <property type="component" value="Unassembled WGS sequence"/>
</dbReference>
<sequence length="156" mass="17874">MDGINFELRINDLFRIFDKLRHVHDRYTSYFRSKTRSAATQSFKYIQEKLLKQGRGNMTEYAKVVPDCKNQSFQNPISESPWDVRPVIDQIQRDVTELIGDPVNGSIHVDESGFVKKGIESVGVKRQYCGRLGKVENCQVGVFLGYANGARPFPDR</sequence>
<accession>A0AC61L7E1</accession>
<proteinExistence type="predicted"/>